<name>A0A8J6BFT6_ELECQ</name>
<gene>
    <name evidence="2" type="ORF">GDO78_015849</name>
</gene>
<comment type="caution">
    <text evidence="2">The sequence shown here is derived from an EMBL/GenBank/DDBJ whole genome shotgun (WGS) entry which is preliminary data.</text>
</comment>
<dbReference type="AlphaFoldDB" id="A0A8J6BFT6"/>
<feature type="signal peptide" evidence="1">
    <location>
        <begin position="1"/>
        <end position="22"/>
    </location>
</feature>
<dbReference type="Proteomes" id="UP000770717">
    <property type="component" value="Unassembled WGS sequence"/>
</dbReference>
<evidence type="ECO:0000313" key="2">
    <source>
        <dbReference type="EMBL" id="KAG9461748.1"/>
    </source>
</evidence>
<accession>A0A8J6BFT6</accession>
<dbReference type="Gene3D" id="3.40.30.10">
    <property type="entry name" value="Glutaredoxin"/>
    <property type="match status" value="1"/>
</dbReference>
<dbReference type="EMBL" id="WNTK01016952">
    <property type="protein sequence ID" value="KAG9461748.1"/>
    <property type="molecule type" value="Genomic_DNA"/>
</dbReference>
<protein>
    <submittedName>
        <fullName evidence="2">Uncharacterized protein</fullName>
    </submittedName>
</protein>
<keyword evidence="3" id="KW-1185">Reference proteome</keyword>
<evidence type="ECO:0000256" key="1">
    <source>
        <dbReference type="SAM" id="SignalP"/>
    </source>
</evidence>
<feature type="chain" id="PRO_5035283171" evidence="1">
    <location>
        <begin position="23"/>
        <end position="57"/>
    </location>
</feature>
<keyword evidence="1" id="KW-0732">Signal</keyword>
<organism evidence="2 3">
    <name type="scientific">Eleutherodactylus coqui</name>
    <name type="common">Puerto Rican coqui</name>
    <dbReference type="NCBI Taxonomy" id="57060"/>
    <lineage>
        <taxon>Eukaryota</taxon>
        <taxon>Metazoa</taxon>
        <taxon>Chordata</taxon>
        <taxon>Craniata</taxon>
        <taxon>Vertebrata</taxon>
        <taxon>Euteleostomi</taxon>
        <taxon>Amphibia</taxon>
        <taxon>Batrachia</taxon>
        <taxon>Anura</taxon>
        <taxon>Neobatrachia</taxon>
        <taxon>Hyloidea</taxon>
        <taxon>Eleutherodactylidae</taxon>
        <taxon>Eleutherodactylinae</taxon>
        <taxon>Eleutherodactylus</taxon>
        <taxon>Eleutherodactylus</taxon>
    </lineage>
</organism>
<proteinExistence type="predicted"/>
<dbReference type="OrthoDB" id="262308at2759"/>
<sequence>MYLSVLAASLVLITFSSNLAMAVKKEIRSPQTLSRGWGDEITWVQTYEEGLYNAKRR</sequence>
<reference evidence="2" key="1">
    <citation type="thesis" date="2020" institute="ProQuest LLC" country="789 East Eisenhower Parkway, Ann Arbor, MI, USA">
        <title>Comparative Genomics and Chromosome Evolution.</title>
        <authorList>
            <person name="Mudd A.B."/>
        </authorList>
    </citation>
    <scope>NUCLEOTIDE SEQUENCE</scope>
    <source>
        <strain evidence="2">HN-11 Male</strain>
        <tissue evidence="2">Kidney and liver</tissue>
    </source>
</reference>
<evidence type="ECO:0000313" key="3">
    <source>
        <dbReference type="Proteomes" id="UP000770717"/>
    </source>
</evidence>